<comment type="caution">
    <text evidence="7">The sequence shown here is derived from an EMBL/GenBank/DDBJ whole genome shotgun (WGS) entry which is preliminary data.</text>
</comment>
<evidence type="ECO:0000256" key="2">
    <source>
        <dbReference type="ARBA" id="ARBA00022475"/>
    </source>
</evidence>
<keyword evidence="3 6" id="KW-0812">Transmembrane</keyword>
<keyword evidence="2" id="KW-1003">Cell membrane</keyword>
<reference evidence="7" key="2">
    <citation type="submission" date="2021-04" db="EMBL/GenBank/DDBJ databases">
        <authorList>
            <person name="Gilroy R."/>
        </authorList>
    </citation>
    <scope>NUCLEOTIDE SEQUENCE</scope>
    <source>
        <strain evidence="7">ChiHjej9B8-1298</strain>
    </source>
</reference>
<proteinExistence type="predicted"/>
<feature type="transmembrane region" description="Helical" evidence="6">
    <location>
        <begin position="104"/>
        <end position="121"/>
    </location>
</feature>
<feature type="transmembrane region" description="Helical" evidence="6">
    <location>
        <begin position="191"/>
        <end position="211"/>
    </location>
</feature>
<comment type="subcellular location">
    <subcellularLocation>
        <location evidence="1">Cell membrane</location>
        <topology evidence="1">Multi-pass membrane protein</topology>
    </subcellularLocation>
</comment>
<evidence type="ECO:0000313" key="8">
    <source>
        <dbReference type="Proteomes" id="UP000824028"/>
    </source>
</evidence>
<evidence type="ECO:0000256" key="1">
    <source>
        <dbReference type="ARBA" id="ARBA00004651"/>
    </source>
</evidence>
<feature type="transmembrane region" description="Helical" evidence="6">
    <location>
        <begin position="217"/>
        <end position="236"/>
    </location>
</feature>
<dbReference type="GO" id="GO:0005886">
    <property type="term" value="C:plasma membrane"/>
    <property type="evidence" value="ECO:0007669"/>
    <property type="project" value="UniProtKB-SubCell"/>
</dbReference>
<evidence type="ECO:0000256" key="6">
    <source>
        <dbReference type="SAM" id="Phobius"/>
    </source>
</evidence>
<dbReference type="InterPro" id="IPR050833">
    <property type="entry name" value="Poly_Biosynth_Transport"/>
</dbReference>
<protein>
    <submittedName>
        <fullName evidence="7">Polysaccharide biosynthesis C-terminal domain-containing protein</fullName>
    </submittedName>
</protein>
<dbReference type="EMBL" id="DXBX01000091">
    <property type="protein sequence ID" value="HIZ34071.1"/>
    <property type="molecule type" value="Genomic_DNA"/>
</dbReference>
<feature type="transmembrane region" description="Helical" evidence="6">
    <location>
        <begin position="23"/>
        <end position="44"/>
    </location>
</feature>
<evidence type="ECO:0000256" key="4">
    <source>
        <dbReference type="ARBA" id="ARBA00022989"/>
    </source>
</evidence>
<dbReference type="PANTHER" id="PTHR30250">
    <property type="entry name" value="PST FAMILY PREDICTED COLANIC ACID TRANSPORTER"/>
    <property type="match status" value="1"/>
</dbReference>
<dbReference type="Proteomes" id="UP000824028">
    <property type="component" value="Unassembled WGS sequence"/>
</dbReference>
<organism evidence="7 8">
    <name type="scientific">Candidatus Bacteroides merdigallinarum</name>
    <dbReference type="NCBI Taxonomy" id="2838473"/>
    <lineage>
        <taxon>Bacteria</taxon>
        <taxon>Pseudomonadati</taxon>
        <taxon>Bacteroidota</taxon>
        <taxon>Bacteroidia</taxon>
        <taxon>Bacteroidales</taxon>
        <taxon>Bacteroidaceae</taxon>
        <taxon>Bacteroides</taxon>
    </lineage>
</organism>
<evidence type="ECO:0000313" key="7">
    <source>
        <dbReference type="EMBL" id="HIZ34071.1"/>
    </source>
</evidence>
<gene>
    <name evidence="7" type="ORF">H9814_11185</name>
</gene>
<keyword evidence="4 6" id="KW-1133">Transmembrane helix</keyword>
<accession>A0A9D2J2C4</accession>
<feature type="transmembrane region" description="Helical" evidence="6">
    <location>
        <begin position="70"/>
        <end position="92"/>
    </location>
</feature>
<dbReference type="AlphaFoldDB" id="A0A9D2J2C4"/>
<feature type="transmembrane region" description="Helical" evidence="6">
    <location>
        <begin position="158"/>
        <end position="179"/>
    </location>
</feature>
<name>A0A9D2J2C4_9BACE</name>
<dbReference type="PANTHER" id="PTHR30250:SF11">
    <property type="entry name" value="O-ANTIGEN TRANSPORTER-RELATED"/>
    <property type="match status" value="1"/>
</dbReference>
<evidence type="ECO:0000256" key="3">
    <source>
        <dbReference type="ARBA" id="ARBA00022692"/>
    </source>
</evidence>
<keyword evidence="5 6" id="KW-0472">Membrane</keyword>
<reference evidence="7" key="1">
    <citation type="journal article" date="2021" name="PeerJ">
        <title>Extensive microbial diversity within the chicken gut microbiome revealed by metagenomics and culture.</title>
        <authorList>
            <person name="Gilroy R."/>
            <person name="Ravi A."/>
            <person name="Getino M."/>
            <person name="Pursley I."/>
            <person name="Horton D.L."/>
            <person name="Alikhan N.F."/>
            <person name="Baker D."/>
            <person name="Gharbi K."/>
            <person name="Hall N."/>
            <person name="Watson M."/>
            <person name="Adriaenssens E.M."/>
            <person name="Foster-Nyarko E."/>
            <person name="Jarju S."/>
            <person name="Secka A."/>
            <person name="Antonio M."/>
            <person name="Oren A."/>
            <person name="Chaudhuri R.R."/>
            <person name="La Ragione R."/>
            <person name="Hildebrand F."/>
            <person name="Pallen M.J."/>
        </authorList>
    </citation>
    <scope>NUCLEOTIDE SEQUENCE</scope>
    <source>
        <strain evidence="7">ChiHjej9B8-1298</strain>
    </source>
</reference>
<evidence type="ECO:0000256" key="5">
    <source>
        <dbReference type="ARBA" id="ARBA00023136"/>
    </source>
</evidence>
<sequence>MAYLILSVSDRLILERNVAISEIGIYNVAFTLSLALNIVIQSGYKAIEPEIFKRYSSPDYYKFLRKVQSLFFVVIYVAGLGLTLFSQEVFYYFTAEPFHNAYKFVPILIIGVIMTGQNVIYGGVLSAERKTKVVGMATLCGAITSVSLNIFLTPVWGVTAAALSSALSFFLMNTILFVRMTYPGKSMLKETLSIIGVVVISLGLFYLFPSISWEGMAVKLLCLVAYAISLMLLFHLNIPQTLRMVFPAKK</sequence>
<feature type="transmembrane region" description="Helical" evidence="6">
    <location>
        <begin position="133"/>
        <end position="152"/>
    </location>
</feature>